<evidence type="ECO:0000256" key="5">
    <source>
        <dbReference type="ARBA" id="ARBA00023180"/>
    </source>
</evidence>
<reference evidence="10 11" key="1">
    <citation type="journal article" date="2014" name="Nature">
        <title>The genomic substrate for adaptive radiation in African cichlid fish.</title>
        <authorList>
            <person name="Brawand D."/>
            <person name="Wagner C.E."/>
            <person name="Li Y.I."/>
            <person name="Malinsky M."/>
            <person name="Keller I."/>
            <person name="Fan S."/>
            <person name="Simakov O."/>
            <person name="Ng A.Y."/>
            <person name="Lim Z.W."/>
            <person name="Bezault E."/>
            <person name="Turner-Maier J."/>
            <person name="Johnson J."/>
            <person name="Alcazar R."/>
            <person name="Noh H.J."/>
            <person name="Russell P."/>
            <person name="Aken B."/>
            <person name="Alfoldi J."/>
            <person name="Amemiya C."/>
            <person name="Azzouzi N."/>
            <person name="Baroiller J.F."/>
            <person name="Barloy-Hubler F."/>
            <person name="Berlin A."/>
            <person name="Bloomquist R."/>
            <person name="Carleton K.L."/>
            <person name="Conte M.A."/>
            <person name="D'Cotta H."/>
            <person name="Eshel O."/>
            <person name="Gaffney L."/>
            <person name="Galibert F."/>
            <person name="Gante H.F."/>
            <person name="Gnerre S."/>
            <person name="Greuter L."/>
            <person name="Guyon R."/>
            <person name="Haddad N.S."/>
            <person name="Haerty W."/>
            <person name="Harris R.M."/>
            <person name="Hofmann H.A."/>
            <person name="Hourlier T."/>
            <person name="Hulata G."/>
            <person name="Jaffe D.B."/>
            <person name="Lara M."/>
            <person name="Lee A.P."/>
            <person name="MacCallum I."/>
            <person name="Mwaiko S."/>
            <person name="Nikaido M."/>
            <person name="Nishihara H."/>
            <person name="Ozouf-Costaz C."/>
            <person name="Penman D.J."/>
            <person name="Przybylski D."/>
            <person name="Rakotomanga M."/>
            <person name="Renn S.C.P."/>
            <person name="Ribeiro F.J."/>
            <person name="Ron M."/>
            <person name="Salzburger W."/>
            <person name="Sanchez-Pulido L."/>
            <person name="Santos M.E."/>
            <person name="Searle S."/>
            <person name="Sharpe T."/>
            <person name="Swofford R."/>
            <person name="Tan F.J."/>
            <person name="Williams L."/>
            <person name="Young S."/>
            <person name="Yin S."/>
            <person name="Okada N."/>
            <person name="Kocher T.D."/>
            <person name="Miska E.A."/>
            <person name="Lander E.S."/>
            <person name="Venkatesh B."/>
            <person name="Fernald R.D."/>
            <person name="Meyer A."/>
            <person name="Ponting C.P."/>
            <person name="Streelman J.T."/>
            <person name="Lindblad-Toh K."/>
            <person name="Seehausen O."/>
            <person name="Di Palma F."/>
        </authorList>
    </citation>
    <scope>NUCLEOTIDE SEQUENCE</scope>
</reference>
<dbReference type="InterPro" id="IPR010448">
    <property type="entry name" value="Torsin"/>
</dbReference>
<dbReference type="GO" id="GO:0005788">
    <property type="term" value="C:endoplasmic reticulum lumen"/>
    <property type="evidence" value="ECO:0007669"/>
    <property type="project" value="UniProtKB-SubCell"/>
</dbReference>
<dbReference type="CDD" id="cd00009">
    <property type="entry name" value="AAA"/>
    <property type="match status" value="1"/>
</dbReference>
<comment type="subcellular location">
    <subcellularLocation>
        <location evidence="1 6">Endoplasmic reticulum lumen</location>
    </subcellularLocation>
</comment>
<keyword evidence="4 6" id="KW-0256">Endoplasmic reticulum</keyword>
<evidence type="ECO:0000259" key="9">
    <source>
        <dbReference type="Pfam" id="PF21376"/>
    </source>
</evidence>
<dbReference type="GeneTree" id="ENSGT00950000182888"/>
<keyword evidence="7" id="KW-0067">ATP-binding</keyword>
<dbReference type="InterPro" id="IPR001270">
    <property type="entry name" value="ClpA/B"/>
</dbReference>
<keyword evidence="3 8" id="KW-0732">Signal</keyword>
<evidence type="ECO:0000256" key="4">
    <source>
        <dbReference type="ARBA" id="ARBA00022824"/>
    </source>
</evidence>
<dbReference type="Proteomes" id="UP000265160">
    <property type="component" value="LG20"/>
</dbReference>
<evidence type="ECO:0000256" key="8">
    <source>
        <dbReference type="SAM" id="SignalP"/>
    </source>
</evidence>
<feature type="binding site" evidence="7">
    <location>
        <begin position="122"/>
        <end position="129"/>
    </location>
    <ligand>
        <name>ATP</name>
        <dbReference type="ChEBI" id="CHEBI:30616"/>
    </ligand>
</feature>
<dbReference type="InterPro" id="IPR027417">
    <property type="entry name" value="P-loop_NTPase"/>
</dbReference>
<evidence type="ECO:0000256" key="7">
    <source>
        <dbReference type="PIRSR" id="PIRSR038079-1"/>
    </source>
</evidence>
<dbReference type="GO" id="GO:0005635">
    <property type="term" value="C:nuclear envelope"/>
    <property type="evidence" value="ECO:0007669"/>
    <property type="project" value="TreeGrafter"/>
</dbReference>
<name>A0A3P9DMV7_9CICH</name>
<feature type="domain" description="Torsin-1A C-terminal" evidence="9">
    <location>
        <begin position="290"/>
        <end position="347"/>
    </location>
</feature>
<feature type="signal peptide" evidence="8">
    <location>
        <begin position="1"/>
        <end position="44"/>
    </location>
</feature>
<evidence type="ECO:0000256" key="1">
    <source>
        <dbReference type="ARBA" id="ARBA00004319"/>
    </source>
</evidence>
<keyword evidence="11" id="KW-1185">Reference proteome</keyword>
<dbReference type="GO" id="GO:0019894">
    <property type="term" value="F:kinesin binding"/>
    <property type="evidence" value="ECO:0007669"/>
    <property type="project" value="TreeGrafter"/>
</dbReference>
<sequence length="348" mass="39596">MLTLGQFVLWASLRCNTCKMKPRKQHVLLLWILLSSTVIKETEPFSSFKFPNIKETWNSIWGESCNSYWISFNKTGNTPSLKADLGNKLFGQHIASNTIFKSVSGFMKDNNPKKPLVLSLHGPTGTGKNFVSQLIADNVYKKGYHSKFVHVFSATHHFPHRSEIVTYKSQLQESIKNSVTNCERSMFIFDEMDKIPPGVIDSIKPYLDYGKVEGVFFQRSIIIFLSNTGADQITKTAVDFWKNGKDREEMMLKDFESFISPIVFNSDSGFSKSTFIDSCLVDVFIPFLPLEYKHVVQCAMAAMRDKGLQPDENVADQVARSLVYYPKLEQVFSVSGCKTVANRVHLYR</sequence>
<keyword evidence="7" id="KW-0547">Nucleotide-binding</keyword>
<dbReference type="InterPro" id="IPR017378">
    <property type="entry name" value="Torsin_1/2"/>
</dbReference>
<dbReference type="Pfam" id="PF06309">
    <property type="entry name" value="Torsin"/>
    <property type="match status" value="1"/>
</dbReference>
<dbReference type="PANTHER" id="PTHR10760:SF14">
    <property type="entry name" value="TORSIN-1B"/>
    <property type="match status" value="1"/>
</dbReference>
<dbReference type="GO" id="GO:0071763">
    <property type="term" value="P:nuclear membrane organization"/>
    <property type="evidence" value="ECO:0007669"/>
    <property type="project" value="TreeGrafter"/>
</dbReference>
<evidence type="ECO:0000256" key="2">
    <source>
        <dbReference type="ARBA" id="ARBA00006235"/>
    </source>
</evidence>
<accession>A0A3P9DMV7</accession>
<reference evidence="10" key="3">
    <citation type="submission" date="2025-09" db="UniProtKB">
        <authorList>
            <consortium name="Ensembl"/>
        </authorList>
    </citation>
    <scope>IDENTIFICATION</scope>
</reference>
<evidence type="ECO:0000313" key="11">
    <source>
        <dbReference type="Proteomes" id="UP000265160"/>
    </source>
</evidence>
<dbReference type="PIRSF" id="PIRSF038079">
    <property type="entry name" value="Torsin_2A"/>
    <property type="match status" value="1"/>
</dbReference>
<evidence type="ECO:0000256" key="3">
    <source>
        <dbReference type="ARBA" id="ARBA00022729"/>
    </source>
</evidence>
<dbReference type="AlphaFoldDB" id="A0A3P9DMV7"/>
<dbReference type="InterPro" id="IPR049337">
    <property type="entry name" value="TOR1A_C"/>
</dbReference>
<reference evidence="10" key="2">
    <citation type="submission" date="2025-08" db="UniProtKB">
        <authorList>
            <consortium name="Ensembl"/>
        </authorList>
    </citation>
    <scope>IDENTIFICATION</scope>
</reference>
<dbReference type="Gene3D" id="3.40.50.300">
    <property type="entry name" value="P-loop containing nucleotide triphosphate hydrolases"/>
    <property type="match status" value="1"/>
</dbReference>
<dbReference type="PANTHER" id="PTHR10760">
    <property type="entry name" value="TORSIN"/>
    <property type="match status" value="1"/>
</dbReference>
<keyword evidence="5" id="KW-0325">Glycoprotein</keyword>
<dbReference type="STRING" id="106582.ENSMZEP00005035769"/>
<evidence type="ECO:0000256" key="6">
    <source>
        <dbReference type="PIRNR" id="PIRNR038079"/>
    </source>
</evidence>
<protein>
    <recommendedName>
        <fullName evidence="6">Torsin</fullName>
    </recommendedName>
</protein>
<feature type="chain" id="PRO_5018270024" description="Torsin" evidence="8">
    <location>
        <begin position="45"/>
        <end position="348"/>
    </location>
</feature>
<comment type="similarity">
    <text evidence="2 6">Belongs to the ClpA/ClpB family. Torsin subfamily.</text>
</comment>
<evidence type="ECO:0000313" key="10">
    <source>
        <dbReference type="Ensembl" id="ENSMZEP00005035769.1"/>
    </source>
</evidence>
<dbReference type="GO" id="GO:0005524">
    <property type="term" value="F:ATP binding"/>
    <property type="evidence" value="ECO:0007669"/>
    <property type="project" value="UniProtKB-KW"/>
</dbReference>
<dbReference type="PRINTS" id="PR00300">
    <property type="entry name" value="CLPPROTEASEA"/>
</dbReference>
<dbReference type="SUPFAM" id="SSF52540">
    <property type="entry name" value="P-loop containing nucleoside triphosphate hydrolases"/>
    <property type="match status" value="1"/>
</dbReference>
<dbReference type="GO" id="GO:0034504">
    <property type="term" value="P:protein localization to nucleus"/>
    <property type="evidence" value="ECO:0007669"/>
    <property type="project" value="TreeGrafter"/>
</dbReference>
<dbReference type="Ensembl" id="ENSMZET00005037033.1">
    <property type="protein sequence ID" value="ENSMZEP00005035769.1"/>
    <property type="gene ID" value="ENSMZEG00005026717.1"/>
</dbReference>
<dbReference type="FunFam" id="3.40.50.300:FF:002370">
    <property type="entry name" value="Torsin family 3, member A"/>
    <property type="match status" value="1"/>
</dbReference>
<organism evidence="10 11">
    <name type="scientific">Maylandia zebra</name>
    <name type="common">zebra mbuna</name>
    <dbReference type="NCBI Taxonomy" id="106582"/>
    <lineage>
        <taxon>Eukaryota</taxon>
        <taxon>Metazoa</taxon>
        <taxon>Chordata</taxon>
        <taxon>Craniata</taxon>
        <taxon>Vertebrata</taxon>
        <taxon>Euteleostomi</taxon>
        <taxon>Actinopterygii</taxon>
        <taxon>Neopterygii</taxon>
        <taxon>Teleostei</taxon>
        <taxon>Neoteleostei</taxon>
        <taxon>Acanthomorphata</taxon>
        <taxon>Ovalentaria</taxon>
        <taxon>Cichlomorphae</taxon>
        <taxon>Cichliformes</taxon>
        <taxon>Cichlidae</taxon>
        <taxon>African cichlids</taxon>
        <taxon>Pseudocrenilabrinae</taxon>
        <taxon>Haplochromini</taxon>
        <taxon>Maylandia</taxon>
        <taxon>Maylandia zebra complex</taxon>
    </lineage>
</organism>
<dbReference type="Pfam" id="PF21376">
    <property type="entry name" value="TOR1A_C"/>
    <property type="match status" value="1"/>
</dbReference>
<dbReference type="GO" id="GO:0016887">
    <property type="term" value="F:ATP hydrolysis activity"/>
    <property type="evidence" value="ECO:0007669"/>
    <property type="project" value="InterPro"/>
</dbReference>
<proteinExistence type="inferred from homology"/>